<dbReference type="EMBL" id="JAFIQS010000018">
    <property type="protein sequence ID" value="KAG5162500.1"/>
    <property type="molecule type" value="Genomic_DNA"/>
</dbReference>
<dbReference type="AlphaFoldDB" id="A0A8H8CEZ5"/>
<protein>
    <submittedName>
        <fullName evidence="1">Uncharacterized protein</fullName>
    </submittedName>
</protein>
<organism evidence="1">
    <name type="scientific">Psilocybe cubensis</name>
    <name type="common">Psychedelic mushroom</name>
    <name type="synonym">Stropharia cubensis</name>
    <dbReference type="NCBI Taxonomy" id="181762"/>
    <lineage>
        <taxon>Eukaryota</taxon>
        <taxon>Fungi</taxon>
        <taxon>Dikarya</taxon>
        <taxon>Basidiomycota</taxon>
        <taxon>Agaricomycotina</taxon>
        <taxon>Agaricomycetes</taxon>
        <taxon>Agaricomycetidae</taxon>
        <taxon>Agaricales</taxon>
        <taxon>Agaricineae</taxon>
        <taxon>Strophariaceae</taxon>
        <taxon>Psilocybe</taxon>
    </lineage>
</organism>
<comment type="caution">
    <text evidence="1">The sequence shown here is derived from an EMBL/GenBank/DDBJ whole genome shotgun (WGS) entry which is preliminary data.</text>
</comment>
<evidence type="ECO:0000313" key="1">
    <source>
        <dbReference type="EMBL" id="KAG5162500.1"/>
    </source>
</evidence>
<reference evidence="1" key="1">
    <citation type="submission" date="2021-02" db="EMBL/GenBank/DDBJ databases">
        <title>Psilocybe cubensis genome.</title>
        <authorList>
            <person name="Mckernan K.J."/>
            <person name="Crawford S."/>
            <person name="Trippe A."/>
            <person name="Kane L.T."/>
            <person name="Mclaughlin S."/>
        </authorList>
    </citation>
    <scope>NUCLEOTIDE SEQUENCE [LARGE SCALE GENOMIC DNA]</scope>
    <source>
        <strain evidence="1">MGC-MH-2018</strain>
    </source>
</reference>
<sequence>MVRTAAAPASASHQGSASRALDVATRLLSQVKLGFLRKAKSVVSSTVAPIIIDKHELHSTWPVYQQPETRHLVARTSLGLLNHLMWDRKRLAPSEMAGIKQS</sequence>
<gene>
    <name evidence="1" type="ORF">JR316_012385</name>
</gene>
<accession>A0A8H8CEZ5</accession>
<proteinExistence type="predicted"/>
<name>A0A8H8CEZ5_PSICU</name>